<proteinExistence type="predicted"/>
<evidence type="ECO:0000313" key="3">
    <source>
        <dbReference type="Proteomes" id="UP000239872"/>
    </source>
</evidence>
<reference evidence="2 3" key="1">
    <citation type="submission" date="2018-01" db="EMBL/GenBank/DDBJ databases">
        <title>A novel member of the phylum Bacteroidetes isolated from glacier ice.</title>
        <authorList>
            <person name="Liu Q."/>
            <person name="Xin Y.-H."/>
        </authorList>
    </citation>
    <scope>NUCLEOTIDE SEQUENCE [LARGE SCALE GENOMIC DNA]</scope>
    <source>
        <strain evidence="2 3">RB1R16</strain>
    </source>
</reference>
<sequence>MAGHTLNIHFMKNILILALLFAGNTAFAQDYCKQVKKEVTENNTSFNYESPYKEDSLPLIRVVRNYSTNPEADFDNFSLIFAIPCEFSDLLVPGASGETEKEEQGVVIEFDDKTKLEDDITVTHNKKGDGTAMRVLYYPVNGDNIKQLTTKKIISFKLATAQSVVSPELATAIQKYVTCIRDVKKM</sequence>
<feature type="chain" id="PRO_5015422831" evidence="1">
    <location>
        <begin position="29"/>
        <end position="186"/>
    </location>
</feature>
<feature type="signal peptide" evidence="1">
    <location>
        <begin position="1"/>
        <end position="28"/>
    </location>
</feature>
<protein>
    <submittedName>
        <fullName evidence="2">Uncharacterized protein</fullName>
    </submittedName>
</protein>
<evidence type="ECO:0000256" key="1">
    <source>
        <dbReference type="SAM" id="SignalP"/>
    </source>
</evidence>
<keyword evidence="3" id="KW-1185">Reference proteome</keyword>
<accession>A0A2S7SX84</accession>
<comment type="caution">
    <text evidence="2">The sequence shown here is derived from an EMBL/GenBank/DDBJ whole genome shotgun (WGS) entry which is preliminary data.</text>
</comment>
<evidence type="ECO:0000313" key="2">
    <source>
        <dbReference type="EMBL" id="PQJ11540.1"/>
    </source>
</evidence>
<organism evidence="2 3">
    <name type="scientific">Flavipsychrobacter stenotrophus</name>
    <dbReference type="NCBI Taxonomy" id="2077091"/>
    <lineage>
        <taxon>Bacteria</taxon>
        <taxon>Pseudomonadati</taxon>
        <taxon>Bacteroidota</taxon>
        <taxon>Chitinophagia</taxon>
        <taxon>Chitinophagales</taxon>
        <taxon>Chitinophagaceae</taxon>
        <taxon>Flavipsychrobacter</taxon>
    </lineage>
</organism>
<gene>
    <name evidence="2" type="ORF">CJD36_006995</name>
</gene>
<dbReference type="EMBL" id="PPSL01000002">
    <property type="protein sequence ID" value="PQJ11540.1"/>
    <property type="molecule type" value="Genomic_DNA"/>
</dbReference>
<dbReference type="AlphaFoldDB" id="A0A2S7SX84"/>
<name>A0A2S7SX84_9BACT</name>
<dbReference type="Proteomes" id="UP000239872">
    <property type="component" value="Unassembled WGS sequence"/>
</dbReference>
<keyword evidence="1" id="KW-0732">Signal</keyword>